<dbReference type="InterPro" id="IPR050228">
    <property type="entry name" value="Carboxylesterase_BioH"/>
</dbReference>
<dbReference type="InterPro" id="IPR000073">
    <property type="entry name" value="AB_hydrolase_1"/>
</dbReference>
<dbReference type="Gene3D" id="3.40.50.1820">
    <property type="entry name" value="alpha/beta hydrolase"/>
    <property type="match status" value="1"/>
</dbReference>
<dbReference type="PANTHER" id="PTHR43194:SF2">
    <property type="entry name" value="PEROXISOMAL MEMBRANE PROTEIN LPX1"/>
    <property type="match status" value="1"/>
</dbReference>
<keyword evidence="1" id="KW-1133">Transmembrane helix</keyword>
<comment type="caution">
    <text evidence="3">The sequence shown here is derived from an EMBL/GenBank/DDBJ whole genome shotgun (WGS) entry which is preliminary data.</text>
</comment>
<dbReference type="AlphaFoldDB" id="A0A833H4U3"/>
<feature type="transmembrane region" description="Helical" evidence="1">
    <location>
        <begin position="38"/>
        <end position="59"/>
    </location>
</feature>
<proteinExistence type="predicted"/>
<reference evidence="3 4" key="1">
    <citation type="submission" date="2019-10" db="EMBL/GenBank/DDBJ databases">
        <title>Extracellular Electron Transfer in a Candidatus Methanoperedens spp. Enrichment Culture.</title>
        <authorList>
            <person name="Berger S."/>
            <person name="Rangel Shaw D."/>
            <person name="Berben T."/>
            <person name="In 'T Zandt M."/>
            <person name="Frank J."/>
            <person name="Reimann J."/>
            <person name="Jetten M.S.M."/>
            <person name="Welte C.U."/>
        </authorList>
    </citation>
    <scope>NUCLEOTIDE SEQUENCE [LARGE SCALE GENOMIC DNA]</scope>
    <source>
        <strain evidence="3">SB12</strain>
    </source>
</reference>
<sequence>MASDSKGILHCRTKANTGKIFCFAAGLQILQRLVLKRLLILFYLLMPAFALTAVPLKLYSYRDKGYSVGVLEGGRGPHVLLVHGLGVSRASMQKLAGVMASSGYHVILPDIPGQGTTERDERRKYSVDAQARFLKRLLDHRRIDRAFVIGNSMGGHIAVSLALLHPQKVNKLVLISPAGLQNGGPLPYYKLEIPEDLEEKKKKNLEWNNYVRRDIHAGMHYPIDPYLAGIQSPTLIVWGEKDEILPVDLAPVWHRQIRASRLIRLENLGHMPQDEDPELFLEQIRSFLKSG</sequence>
<dbReference type="InterPro" id="IPR029058">
    <property type="entry name" value="AB_hydrolase_fold"/>
</dbReference>
<dbReference type="PANTHER" id="PTHR43194">
    <property type="entry name" value="HYDROLASE ALPHA/BETA FOLD FAMILY"/>
    <property type="match status" value="1"/>
</dbReference>
<dbReference type="PRINTS" id="PR00111">
    <property type="entry name" value="ABHYDROLASE"/>
</dbReference>
<evidence type="ECO:0000313" key="3">
    <source>
        <dbReference type="EMBL" id="KAB2934739.1"/>
    </source>
</evidence>
<keyword evidence="3" id="KW-0378">Hydrolase</keyword>
<gene>
    <name evidence="3" type="ORF">F9K24_02895</name>
</gene>
<protein>
    <submittedName>
        <fullName evidence="3">Alpha/beta hydrolase</fullName>
    </submittedName>
</protein>
<evidence type="ECO:0000256" key="1">
    <source>
        <dbReference type="SAM" id="Phobius"/>
    </source>
</evidence>
<evidence type="ECO:0000259" key="2">
    <source>
        <dbReference type="Pfam" id="PF00561"/>
    </source>
</evidence>
<organism evidence="3 4">
    <name type="scientific">Leptonema illini</name>
    <dbReference type="NCBI Taxonomy" id="183"/>
    <lineage>
        <taxon>Bacteria</taxon>
        <taxon>Pseudomonadati</taxon>
        <taxon>Spirochaetota</taxon>
        <taxon>Spirochaetia</taxon>
        <taxon>Leptospirales</taxon>
        <taxon>Leptospiraceae</taxon>
        <taxon>Leptonema</taxon>
    </lineage>
</organism>
<feature type="domain" description="AB hydrolase-1" evidence="2">
    <location>
        <begin position="77"/>
        <end position="209"/>
    </location>
</feature>
<dbReference type="Pfam" id="PF00561">
    <property type="entry name" value="Abhydrolase_1"/>
    <property type="match status" value="1"/>
</dbReference>
<name>A0A833H4U3_9LEPT</name>
<keyword evidence="1" id="KW-0812">Transmembrane</keyword>
<accession>A0A833H4U3</accession>
<dbReference type="GO" id="GO:0016787">
    <property type="term" value="F:hydrolase activity"/>
    <property type="evidence" value="ECO:0007669"/>
    <property type="project" value="UniProtKB-KW"/>
</dbReference>
<keyword evidence="1" id="KW-0472">Membrane</keyword>
<dbReference type="SUPFAM" id="SSF53474">
    <property type="entry name" value="alpha/beta-Hydrolases"/>
    <property type="match status" value="1"/>
</dbReference>
<dbReference type="Proteomes" id="UP000460298">
    <property type="component" value="Unassembled WGS sequence"/>
</dbReference>
<dbReference type="EMBL" id="WBUI01000002">
    <property type="protein sequence ID" value="KAB2934739.1"/>
    <property type="molecule type" value="Genomic_DNA"/>
</dbReference>
<evidence type="ECO:0000313" key="4">
    <source>
        <dbReference type="Proteomes" id="UP000460298"/>
    </source>
</evidence>